<dbReference type="Gene3D" id="2.40.30.10">
    <property type="entry name" value="Translation factors"/>
    <property type="match status" value="1"/>
</dbReference>
<evidence type="ECO:0000256" key="3">
    <source>
        <dbReference type="ARBA" id="ARBA00022714"/>
    </source>
</evidence>
<comment type="caution">
    <text evidence="10">The sequence shown here is derived from an EMBL/GenBank/DDBJ whole genome shotgun (WGS) entry which is preliminary data.</text>
</comment>
<dbReference type="GO" id="GO:0046872">
    <property type="term" value="F:metal ion binding"/>
    <property type="evidence" value="ECO:0007669"/>
    <property type="project" value="UniProtKB-KW"/>
</dbReference>
<organism evidence="10 11">
    <name type="scientific">Candidatus Berkelbacteria bacterium CG10_big_fil_rev_8_21_14_0_10_43_14</name>
    <dbReference type="NCBI Taxonomy" id="1974515"/>
    <lineage>
        <taxon>Bacteria</taxon>
        <taxon>Candidatus Berkelbacteria</taxon>
    </lineage>
</organism>
<proteinExistence type="predicted"/>
<keyword evidence="4" id="KW-0479">Metal-binding</keyword>
<dbReference type="InterPro" id="IPR001433">
    <property type="entry name" value="OxRdtase_FAD/NAD-bd"/>
</dbReference>
<dbReference type="PANTHER" id="PTHR47354:SF6">
    <property type="entry name" value="NADH OXIDOREDUCTASE HCR"/>
    <property type="match status" value="1"/>
</dbReference>
<accession>A0A2M6R9A2</accession>
<dbReference type="PANTHER" id="PTHR47354">
    <property type="entry name" value="NADH OXIDOREDUCTASE HCR"/>
    <property type="match status" value="1"/>
</dbReference>
<dbReference type="GO" id="GO:0051537">
    <property type="term" value="F:2 iron, 2 sulfur cluster binding"/>
    <property type="evidence" value="ECO:0007669"/>
    <property type="project" value="UniProtKB-KW"/>
</dbReference>
<keyword evidence="3" id="KW-0001">2Fe-2S</keyword>
<protein>
    <recommendedName>
        <fullName evidence="9">FAD-binding FR-type domain-containing protein</fullName>
    </recommendedName>
</protein>
<evidence type="ECO:0000256" key="4">
    <source>
        <dbReference type="ARBA" id="ARBA00022723"/>
    </source>
</evidence>
<evidence type="ECO:0000256" key="8">
    <source>
        <dbReference type="ARBA" id="ARBA00023014"/>
    </source>
</evidence>
<dbReference type="SUPFAM" id="SSF63380">
    <property type="entry name" value="Riboflavin synthase domain-like"/>
    <property type="match status" value="1"/>
</dbReference>
<dbReference type="PRINTS" id="PR00410">
    <property type="entry name" value="PHEHYDRXLASE"/>
</dbReference>
<dbReference type="GO" id="GO:0016491">
    <property type="term" value="F:oxidoreductase activity"/>
    <property type="evidence" value="ECO:0007669"/>
    <property type="project" value="UniProtKB-KW"/>
</dbReference>
<dbReference type="CDD" id="cd00322">
    <property type="entry name" value="FNR_like"/>
    <property type="match status" value="1"/>
</dbReference>
<evidence type="ECO:0000259" key="9">
    <source>
        <dbReference type="PROSITE" id="PS51384"/>
    </source>
</evidence>
<dbReference type="InterPro" id="IPR017938">
    <property type="entry name" value="Riboflavin_synthase-like_b-brl"/>
</dbReference>
<keyword evidence="7" id="KW-0408">Iron</keyword>
<dbReference type="Proteomes" id="UP000231162">
    <property type="component" value="Unassembled WGS sequence"/>
</dbReference>
<comment type="cofactor">
    <cofactor evidence="1">
        <name>FAD</name>
        <dbReference type="ChEBI" id="CHEBI:57692"/>
    </cofactor>
</comment>
<evidence type="ECO:0000256" key="1">
    <source>
        <dbReference type="ARBA" id="ARBA00001974"/>
    </source>
</evidence>
<dbReference type="InterPro" id="IPR017927">
    <property type="entry name" value="FAD-bd_FR_type"/>
</dbReference>
<evidence type="ECO:0000256" key="2">
    <source>
        <dbReference type="ARBA" id="ARBA00022630"/>
    </source>
</evidence>
<dbReference type="SUPFAM" id="SSF52343">
    <property type="entry name" value="Ferredoxin reductase-like, C-terminal NADP-linked domain"/>
    <property type="match status" value="1"/>
</dbReference>
<evidence type="ECO:0000256" key="5">
    <source>
        <dbReference type="ARBA" id="ARBA00022827"/>
    </source>
</evidence>
<evidence type="ECO:0000256" key="6">
    <source>
        <dbReference type="ARBA" id="ARBA00023002"/>
    </source>
</evidence>
<dbReference type="Gene3D" id="3.40.50.80">
    <property type="entry name" value="Nucleotide-binding domain of ferredoxin-NADP reductase (FNR) module"/>
    <property type="match status" value="1"/>
</dbReference>
<keyword evidence="6" id="KW-0560">Oxidoreductase</keyword>
<name>A0A2M6R9A2_9BACT</name>
<dbReference type="InterPro" id="IPR039261">
    <property type="entry name" value="FNR_nucleotide-bd"/>
</dbReference>
<dbReference type="EMBL" id="PEZX01000013">
    <property type="protein sequence ID" value="PIS07178.1"/>
    <property type="molecule type" value="Genomic_DNA"/>
</dbReference>
<dbReference type="InterPro" id="IPR050415">
    <property type="entry name" value="MRET"/>
</dbReference>
<feature type="domain" description="FAD-binding FR-type" evidence="9">
    <location>
        <begin position="12"/>
        <end position="115"/>
    </location>
</feature>
<dbReference type="Pfam" id="PF00175">
    <property type="entry name" value="NAD_binding_1"/>
    <property type="match status" value="1"/>
</dbReference>
<sequence>MEKMEYPAILNTMDYYFTFTHKEQITPDMYYFHFTPNVPVPYTAGQYMEFHLPHAHADSRGEKRYFTLVSSPTEKDICIATRINDASSSFKKALLAMHTGTTLRVNELEGDFIVPDDPLTKILLIAGGIGITPYRSMIKYIIDSNLKRDIALMYTAKTTSDILFKDLFDCAHKDGVTSRYYVDESLPTGWDGEKGYITPKIIKKDVPDYLDRMVYVSGPEAMVEKFEKMILKMGVADNNFKRDFFDNYTETYQEN</sequence>
<dbReference type="PROSITE" id="PS51384">
    <property type="entry name" value="FAD_FR"/>
    <property type="match status" value="1"/>
</dbReference>
<keyword evidence="2" id="KW-0285">Flavoprotein</keyword>
<evidence type="ECO:0000256" key="7">
    <source>
        <dbReference type="ARBA" id="ARBA00023004"/>
    </source>
</evidence>
<reference evidence="11" key="1">
    <citation type="submission" date="2017-09" db="EMBL/GenBank/DDBJ databases">
        <title>Depth-based differentiation of microbial function through sediment-hosted aquifers and enrichment of novel symbionts in the deep terrestrial subsurface.</title>
        <authorList>
            <person name="Probst A.J."/>
            <person name="Ladd B."/>
            <person name="Jarett J.K."/>
            <person name="Geller-Mcgrath D.E."/>
            <person name="Sieber C.M.K."/>
            <person name="Emerson J.B."/>
            <person name="Anantharaman K."/>
            <person name="Thomas B.C."/>
            <person name="Malmstrom R."/>
            <person name="Stieglmeier M."/>
            <person name="Klingl A."/>
            <person name="Woyke T."/>
            <person name="Ryan C.M."/>
            <person name="Banfield J.F."/>
        </authorList>
    </citation>
    <scope>NUCLEOTIDE SEQUENCE [LARGE SCALE GENOMIC DNA]</scope>
</reference>
<gene>
    <name evidence="10" type="ORF">COT79_00750</name>
</gene>
<keyword evidence="5" id="KW-0274">FAD</keyword>
<dbReference type="AlphaFoldDB" id="A0A2M6R9A2"/>
<evidence type="ECO:0000313" key="11">
    <source>
        <dbReference type="Proteomes" id="UP000231162"/>
    </source>
</evidence>
<evidence type="ECO:0000313" key="10">
    <source>
        <dbReference type="EMBL" id="PIS07178.1"/>
    </source>
</evidence>
<keyword evidence="8" id="KW-0411">Iron-sulfur</keyword>